<dbReference type="EMBL" id="MTYH01000075">
    <property type="protein sequence ID" value="PNP39778.1"/>
    <property type="molecule type" value="Genomic_DNA"/>
</dbReference>
<dbReference type="Pfam" id="PF13087">
    <property type="entry name" value="AAA_12"/>
    <property type="match status" value="1"/>
</dbReference>
<comment type="similarity">
    <text evidence="1">Belongs to the DNA2/NAM7 helicase family.</text>
</comment>
<keyword evidence="5" id="KW-0067">ATP-binding</keyword>
<feature type="domain" description="DNA2/NAM7 helicase helicase" evidence="6">
    <location>
        <begin position="531"/>
        <end position="770"/>
    </location>
</feature>
<dbReference type="InterPro" id="IPR041679">
    <property type="entry name" value="DNA2/NAM7-like_C"/>
</dbReference>
<dbReference type="AlphaFoldDB" id="A0A2K0T2M4"/>
<feature type="domain" description="DNA2/NAM7 helicase-like C-terminal" evidence="7">
    <location>
        <begin position="827"/>
        <end position="1025"/>
    </location>
</feature>
<organism evidence="8 9">
    <name type="scientific">Trichoderma gamsii</name>
    <dbReference type="NCBI Taxonomy" id="398673"/>
    <lineage>
        <taxon>Eukaryota</taxon>
        <taxon>Fungi</taxon>
        <taxon>Dikarya</taxon>
        <taxon>Ascomycota</taxon>
        <taxon>Pezizomycotina</taxon>
        <taxon>Sordariomycetes</taxon>
        <taxon>Hypocreomycetidae</taxon>
        <taxon>Hypocreales</taxon>
        <taxon>Hypocreaceae</taxon>
        <taxon>Trichoderma</taxon>
    </lineage>
</organism>
<evidence type="ECO:0000256" key="5">
    <source>
        <dbReference type="ARBA" id="ARBA00022840"/>
    </source>
</evidence>
<evidence type="ECO:0000259" key="7">
    <source>
        <dbReference type="Pfam" id="PF13087"/>
    </source>
</evidence>
<evidence type="ECO:0000313" key="9">
    <source>
        <dbReference type="Proteomes" id="UP000236546"/>
    </source>
</evidence>
<keyword evidence="4" id="KW-0347">Helicase</keyword>
<dbReference type="InterPro" id="IPR047187">
    <property type="entry name" value="SF1_C_Upf1"/>
</dbReference>
<dbReference type="PANTHER" id="PTHR43788">
    <property type="entry name" value="DNA2/NAM7 HELICASE FAMILY MEMBER"/>
    <property type="match status" value="1"/>
</dbReference>
<keyword evidence="2" id="KW-0547">Nucleotide-binding</keyword>
<gene>
    <name evidence="8" type="ORF">TGAMA5MH_08297</name>
</gene>
<dbReference type="Pfam" id="PF13086">
    <property type="entry name" value="AAA_11"/>
    <property type="match status" value="1"/>
</dbReference>
<evidence type="ECO:0000256" key="3">
    <source>
        <dbReference type="ARBA" id="ARBA00022801"/>
    </source>
</evidence>
<proteinExistence type="inferred from homology"/>
<evidence type="ECO:0000256" key="4">
    <source>
        <dbReference type="ARBA" id="ARBA00022806"/>
    </source>
</evidence>
<protein>
    <recommendedName>
        <fullName evidence="10">DNA2/NAM7 helicase-like C-terminal domain-containing protein</fullName>
    </recommendedName>
</protein>
<dbReference type="GO" id="GO:0016787">
    <property type="term" value="F:hydrolase activity"/>
    <property type="evidence" value="ECO:0007669"/>
    <property type="project" value="UniProtKB-KW"/>
</dbReference>
<accession>A0A2K0T2M4</accession>
<dbReference type="GO" id="GO:0005524">
    <property type="term" value="F:ATP binding"/>
    <property type="evidence" value="ECO:0007669"/>
    <property type="project" value="UniProtKB-KW"/>
</dbReference>
<comment type="caution">
    <text evidence="8">The sequence shown here is derived from an EMBL/GenBank/DDBJ whole genome shotgun (WGS) entry which is preliminary data.</text>
</comment>
<dbReference type="InterPro" id="IPR041677">
    <property type="entry name" value="DNA2/NAM7_AAA_11"/>
</dbReference>
<evidence type="ECO:0008006" key="10">
    <source>
        <dbReference type="Google" id="ProtNLM"/>
    </source>
</evidence>
<sequence length="1080" mass="122133">MSQPTAPERTPVPKPHYWKSSALLLDDTVIFGGKGLGFETPFDITIHVHNETHKTAWFGFSLSVPLGPNLEEDGFGMCHTLSRQSGRLHVAPAETYKIQVLFPSNAYSFTEELAPSLLAAIPDSDKKLCRLNVFLKPGTYSTIERFGMPFSHPSTEVEAVINDNEPMCAGRTLVDILQQREFSFVVAAPSNAVDAHWLQDLPPPFRYPYGNEHSWSYERYDDLIRWNKGPQFAPAWSFDNENEHLAALTQSEIQDVMWVHQASKEIRQEFLRAYFIAPGEADPQDCRELFAIVPLGTQFIEQYRQPWSRLVSSGHLKLRLFDHEGDQNPAEWKARIAEGFDMARHPVYNEDFVLQIQRPSSADIDHRPDFAVKAFRDRRSADSALQRDKDSWTCVSLQFDDDLFRDQIRKVKAVNWFSSDARPFNAPEDVDGEVASPPISEDLQFKMALHRALVHGNGFWNVLVQRLDDEEVDQLAGAMAKARLADNDDDRFHAMSPPPHSLPVVNLIDLPQRHIDALLADVLLDDRLRLYNYLAKSHLGLVLVAAPPGFGKTSLLSTMTLAMAATLGRIFAAAPTNVATDNFAERLYVTTEIVVMRLNQGKEWRDKTRDRRTFIMRGYKPEDEYQAFINLLRDPKLGDKAAPNDWISESHWKLHLSPSFWLLMALGSEAVRKLHDDDHSSIHELQRTLYSTPDCERLRKVARGDMTWEEYQSGPMADREDIESMFYTLLQAVDILCTTPSLSCQGDFKAWKEKANGIAVDEAGNISRPDLYCVWGNTLLPCAMGGDDRQFAPAKMTRENETDDDENHLNRFGGDARISALEFLRGSGWPTFRLRVQLRMARGLFDICHQQVYRDLPFSYGAGSVLGNHPVGRALEEYLLTRFPELYRSPSDTLSAFFFHCPGSTCVVDDVSKSKRNPDQVEHALEFLSDLVTNSAKRIRASNIAIISPYTANVKYVELRRKTYPALSAMAPAATVDSFQGREADIIVVIMGTTQTVGPGFTTDKRRLNVMLSRQRSGLLIFGDINVLGSMKGMGKGKGKSLVRVNEDGNKQFMRKGMLYHVLRNLHDQGRVVTLPCRGW</sequence>
<dbReference type="OrthoDB" id="4898452at2759"/>
<dbReference type="CDD" id="cd18808">
    <property type="entry name" value="SF1_C_Upf1"/>
    <property type="match status" value="1"/>
</dbReference>
<keyword evidence="3" id="KW-0378">Hydrolase</keyword>
<evidence type="ECO:0000313" key="8">
    <source>
        <dbReference type="EMBL" id="PNP39778.1"/>
    </source>
</evidence>
<reference evidence="8 9" key="1">
    <citation type="submission" date="2017-02" db="EMBL/GenBank/DDBJ databases">
        <title>Genomes of Trichoderma spp. with biocontrol activity.</title>
        <authorList>
            <person name="Gardiner D."/>
            <person name="Kazan K."/>
            <person name="Vos C."/>
            <person name="Harvey P."/>
        </authorList>
    </citation>
    <scope>NUCLEOTIDE SEQUENCE [LARGE SCALE GENOMIC DNA]</scope>
    <source>
        <strain evidence="8 9">A5MH</strain>
    </source>
</reference>
<dbReference type="InterPro" id="IPR027417">
    <property type="entry name" value="P-loop_NTPase"/>
</dbReference>
<dbReference type="Proteomes" id="UP000236546">
    <property type="component" value="Unassembled WGS sequence"/>
</dbReference>
<evidence type="ECO:0000259" key="6">
    <source>
        <dbReference type="Pfam" id="PF13086"/>
    </source>
</evidence>
<dbReference type="PANTHER" id="PTHR43788:SF8">
    <property type="entry name" value="DNA-BINDING PROTEIN SMUBP-2"/>
    <property type="match status" value="1"/>
</dbReference>
<evidence type="ECO:0000256" key="2">
    <source>
        <dbReference type="ARBA" id="ARBA00022741"/>
    </source>
</evidence>
<name>A0A2K0T2M4_9HYPO</name>
<dbReference type="InterPro" id="IPR050534">
    <property type="entry name" value="Coronavir_polyprotein_1ab"/>
</dbReference>
<dbReference type="GO" id="GO:0043139">
    <property type="term" value="F:5'-3' DNA helicase activity"/>
    <property type="evidence" value="ECO:0007669"/>
    <property type="project" value="TreeGrafter"/>
</dbReference>
<dbReference type="SUPFAM" id="SSF52540">
    <property type="entry name" value="P-loop containing nucleoside triphosphate hydrolases"/>
    <property type="match status" value="1"/>
</dbReference>
<dbReference type="Gene3D" id="3.40.50.300">
    <property type="entry name" value="P-loop containing nucleotide triphosphate hydrolases"/>
    <property type="match status" value="2"/>
</dbReference>
<evidence type="ECO:0000256" key="1">
    <source>
        <dbReference type="ARBA" id="ARBA00007913"/>
    </source>
</evidence>